<comment type="caution">
    <text evidence="1">The sequence shown here is derived from an EMBL/GenBank/DDBJ whole genome shotgun (WGS) entry which is preliminary data.</text>
</comment>
<dbReference type="AlphaFoldDB" id="A0A4V3C4I7"/>
<evidence type="ECO:0008006" key="3">
    <source>
        <dbReference type="Google" id="ProtNLM"/>
    </source>
</evidence>
<organism evidence="1 2">
    <name type="scientific">Kribbella caucasensis</name>
    <dbReference type="NCBI Taxonomy" id="2512215"/>
    <lineage>
        <taxon>Bacteria</taxon>
        <taxon>Bacillati</taxon>
        <taxon>Actinomycetota</taxon>
        <taxon>Actinomycetes</taxon>
        <taxon>Propionibacteriales</taxon>
        <taxon>Kribbellaceae</taxon>
        <taxon>Kribbella</taxon>
    </lineage>
</organism>
<accession>A0A4V3C4I7</accession>
<sequence>MRGGIVVTVEADPVRVELRLAAGQVGCPGCRGVLHPWGWARPRVVFGIAGVLRPRRARCPGCGVTHVLLPVTVLVRRAYAAEVIGAALLARAAGSGHRSIGRQLGVPAATVRGWLRVLGGRLESVRLHLLQVAGRAGVDWPVPEALGSPWRDVLAALGAATAAVTGRFGTLGVVGPVTAWQVAAACSGSRLLAPGWPPRHLVAAGNTSSL</sequence>
<dbReference type="EMBL" id="SNWQ01000073">
    <property type="protein sequence ID" value="TDO26068.1"/>
    <property type="molecule type" value="Genomic_DNA"/>
</dbReference>
<reference evidence="1 2" key="1">
    <citation type="submission" date="2019-03" db="EMBL/GenBank/DDBJ databases">
        <title>Genomic Encyclopedia of Type Strains, Phase III (KMG-III): the genomes of soil and plant-associated and newly described type strains.</title>
        <authorList>
            <person name="Whitman W."/>
        </authorList>
    </citation>
    <scope>NUCLEOTIDE SEQUENCE [LARGE SCALE GENOMIC DNA]</scope>
    <source>
        <strain evidence="1 2">VKM Ac-2527</strain>
    </source>
</reference>
<protein>
    <recommendedName>
        <fullName evidence="3">Helix-turn-helix domain-containing protein</fullName>
    </recommendedName>
</protein>
<dbReference type="Proteomes" id="UP000295388">
    <property type="component" value="Unassembled WGS sequence"/>
</dbReference>
<proteinExistence type="predicted"/>
<evidence type="ECO:0000313" key="2">
    <source>
        <dbReference type="Proteomes" id="UP000295388"/>
    </source>
</evidence>
<name>A0A4V3C4I7_9ACTN</name>
<evidence type="ECO:0000313" key="1">
    <source>
        <dbReference type="EMBL" id="TDO26068.1"/>
    </source>
</evidence>
<gene>
    <name evidence="1" type="ORF">EV643_1733</name>
</gene>
<keyword evidence="2" id="KW-1185">Reference proteome</keyword>